<reference evidence="3" key="1">
    <citation type="submission" date="2022-08" db="EMBL/GenBank/DDBJ databases">
        <authorList>
            <consortium name="DOE Joint Genome Institute"/>
            <person name="Min B."/>
            <person name="Riley R."/>
            <person name="Sierra-Patev S."/>
            <person name="Naranjo-Ortiz M."/>
            <person name="Looney B."/>
            <person name="Konkel Z."/>
            <person name="Slot J.C."/>
            <person name="Sakamoto Y."/>
            <person name="Steenwyk J.L."/>
            <person name="Rokas A."/>
            <person name="Carro J."/>
            <person name="Camarero S."/>
            <person name="Ferreira P."/>
            <person name="Molpeceres G."/>
            <person name="Ruiz-Duenas F.J."/>
            <person name="Serrano A."/>
            <person name="Henrissat B."/>
            <person name="Drula E."/>
            <person name="Hughes K.W."/>
            <person name="Mata J.L."/>
            <person name="Ishikawa N.K."/>
            <person name="Vargas-Isla R."/>
            <person name="Ushijima S."/>
            <person name="Smith C.A."/>
            <person name="Ahrendt S."/>
            <person name="Andreopoulos W."/>
            <person name="He G."/>
            <person name="Labutti K."/>
            <person name="Lipzen A."/>
            <person name="Ng V."/>
            <person name="Sandor L."/>
            <person name="Barry K."/>
            <person name="Martinez A.T."/>
            <person name="Xiao Y."/>
            <person name="Gibbons J.G."/>
            <person name="Terashima K."/>
            <person name="Hibbett D.S."/>
            <person name="Grigoriev I.V."/>
        </authorList>
    </citation>
    <scope>NUCLEOTIDE SEQUENCE</scope>
    <source>
        <strain evidence="3">TFB9207</strain>
    </source>
</reference>
<sequence>MDEESSSYDDLSEEKLRQLYDEEEISRFLQLFAAHVTEVQLPESVPAAAQDATLDAKTVNEATTMDTAGHSESPAHEQTLSEMIAFKYVLPLLPPPRLPPPPFALGRLRLATQRLYLSIWPVYVPFFHHLAALCTWKHRSRSARFCLVFWILWYHDLLLPMFFFRLFYALMRRRIFTYPTIAELKQRRKQVDKADEIGEEISVRLSTTSFGLKELWRMSRIFTKSQKSSVSKLETGATDPNADDPTILDDAKDSQTETDLKRGILQAMNDIADLHERIKNIFIWRRPASSRIYGLALLCCCILTLFLSAQRIAKLVYFLGGVFFWHIIPIIAALPPEDRARIPPAFQDAPTDAEFAMEVISQRIAAGLDINPPKTASQRNKPNQNCDGEKNATEDATVSSAPATPGCSNKDEKGKDIDWKKWGERAAIGKAWVVDRKVRRRSDKSTLSATASQHELAPETPLPSDDRHIFPCQHTSSPGLLTLSRDMLFFNPIASSKTRFAIPLTDIRGVKKTGLLKGLTVKWVESTDNETKLHEEVFPWVGGRDEIFARLIGTDVKRWMKV</sequence>
<protein>
    <submittedName>
        <fullName evidence="3">Uncharacterized protein</fullName>
    </submittedName>
</protein>
<feature type="region of interest" description="Disordered" evidence="1">
    <location>
        <begin position="370"/>
        <end position="415"/>
    </location>
</feature>
<dbReference type="GO" id="GO:0006915">
    <property type="term" value="P:apoptotic process"/>
    <property type="evidence" value="ECO:0007669"/>
    <property type="project" value="InterPro"/>
</dbReference>
<keyword evidence="2" id="KW-1133">Transmembrane helix</keyword>
<organism evidence="3 4">
    <name type="scientific">Lentinula raphanica</name>
    <dbReference type="NCBI Taxonomy" id="153919"/>
    <lineage>
        <taxon>Eukaryota</taxon>
        <taxon>Fungi</taxon>
        <taxon>Dikarya</taxon>
        <taxon>Basidiomycota</taxon>
        <taxon>Agaricomycotina</taxon>
        <taxon>Agaricomycetes</taxon>
        <taxon>Agaricomycetidae</taxon>
        <taxon>Agaricales</taxon>
        <taxon>Marasmiineae</taxon>
        <taxon>Omphalotaceae</taxon>
        <taxon>Lentinula</taxon>
    </lineage>
</organism>
<dbReference type="Pfam" id="PF11696">
    <property type="entry name" value="DUF3292"/>
    <property type="match status" value="1"/>
</dbReference>
<feature type="compositionally biased region" description="Polar residues" evidence="1">
    <location>
        <begin position="374"/>
        <end position="386"/>
    </location>
</feature>
<comment type="caution">
    <text evidence="3">The sequence shown here is derived from an EMBL/GenBank/DDBJ whole genome shotgun (WGS) entry which is preliminary data.</text>
</comment>
<feature type="transmembrane region" description="Helical" evidence="2">
    <location>
        <begin position="292"/>
        <end position="309"/>
    </location>
</feature>
<proteinExistence type="predicted"/>
<keyword evidence="4" id="KW-1185">Reference proteome</keyword>
<dbReference type="InterPro" id="IPR037847">
    <property type="entry name" value="GRAMDC4"/>
</dbReference>
<evidence type="ECO:0000256" key="1">
    <source>
        <dbReference type="SAM" id="MobiDB-lite"/>
    </source>
</evidence>
<dbReference type="PANTHER" id="PTHR37402">
    <property type="entry name" value="GRAM DOMAIN-CONTAINING PROTEIN 4"/>
    <property type="match status" value="1"/>
</dbReference>
<dbReference type="PANTHER" id="PTHR37402:SF1">
    <property type="entry name" value="GRAM DOMAIN-CONTAINING PROTEIN 4"/>
    <property type="match status" value="1"/>
</dbReference>
<feature type="region of interest" description="Disordered" evidence="1">
    <location>
        <begin position="443"/>
        <end position="465"/>
    </location>
</feature>
<evidence type="ECO:0000256" key="2">
    <source>
        <dbReference type="SAM" id="Phobius"/>
    </source>
</evidence>
<evidence type="ECO:0000313" key="4">
    <source>
        <dbReference type="Proteomes" id="UP001163846"/>
    </source>
</evidence>
<evidence type="ECO:0000313" key="3">
    <source>
        <dbReference type="EMBL" id="KAJ3840669.1"/>
    </source>
</evidence>
<keyword evidence="2" id="KW-0812">Transmembrane</keyword>
<dbReference type="AlphaFoldDB" id="A0AA38PD17"/>
<dbReference type="EMBL" id="MU806069">
    <property type="protein sequence ID" value="KAJ3840669.1"/>
    <property type="molecule type" value="Genomic_DNA"/>
</dbReference>
<name>A0AA38PD17_9AGAR</name>
<gene>
    <name evidence="3" type="ORF">F5878DRAFT_612443</name>
</gene>
<accession>A0AA38PD17</accession>
<dbReference type="Proteomes" id="UP001163846">
    <property type="component" value="Unassembled WGS sequence"/>
</dbReference>
<feature type="transmembrane region" description="Helical" evidence="2">
    <location>
        <begin position="147"/>
        <end position="168"/>
    </location>
</feature>
<feature type="transmembrane region" description="Helical" evidence="2">
    <location>
        <begin position="315"/>
        <end position="334"/>
    </location>
</feature>
<dbReference type="InterPro" id="IPR021709">
    <property type="entry name" value="DUF3292"/>
</dbReference>
<keyword evidence="2" id="KW-0472">Membrane</keyword>